<gene>
    <name evidence="1" type="ORF">BKA59DRAFT_514931</name>
</gene>
<reference evidence="1" key="1">
    <citation type="journal article" date="2021" name="Nat. Commun.">
        <title>Genetic determinants of endophytism in the Arabidopsis root mycobiome.</title>
        <authorList>
            <person name="Mesny F."/>
            <person name="Miyauchi S."/>
            <person name="Thiergart T."/>
            <person name="Pickel B."/>
            <person name="Atanasova L."/>
            <person name="Karlsson M."/>
            <person name="Huettel B."/>
            <person name="Barry K.W."/>
            <person name="Haridas S."/>
            <person name="Chen C."/>
            <person name="Bauer D."/>
            <person name="Andreopoulos W."/>
            <person name="Pangilinan J."/>
            <person name="LaButti K."/>
            <person name="Riley R."/>
            <person name="Lipzen A."/>
            <person name="Clum A."/>
            <person name="Drula E."/>
            <person name="Henrissat B."/>
            <person name="Kohler A."/>
            <person name="Grigoriev I.V."/>
            <person name="Martin F.M."/>
            <person name="Hacquard S."/>
        </authorList>
    </citation>
    <scope>NUCLEOTIDE SEQUENCE</scope>
    <source>
        <strain evidence="1">MPI-SDFR-AT-0068</strain>
    </source>
</reference>
<dbReference type="EMBL" id="JAGPXF010000006">
    <property type="protein sequence ID" value="KAH7238647.1"/>
    <property type="molecule type" value="Genomic_DNA"/>
</dbReference>
<organism evidence="1 2">
    <name type="scientific">Fusarium tricinctum</name>
    <dbReference type="NCBI Taxonomy" id="61284"/>
    <lineage>
        <taxon>Eukaryota</taxon>
        <taxon>Fungi</taxon>
        <taxon>Dikarya</taxon>
        <taxon>Ascomycota</taxon>
        <taxon>Pezizomycotina</taxon>
        <taxon>Sordariomycetes</taxon>
        <taxon>Hypocreomycetidae</taxon>
        <taxon>Hypocreales</taxon>
        <taxon>Nectriaceae</taxon>
        <taxon>Fusarium</taxon>
        <taxon>Fusarium tricinctum species complex</taxon>
    </lineage>
</organism>
<keyword evidence="2" id="KW-1185">Reference proteome</keyword>
<accession>A0A8K0RR69</accession>
<protein>
    <submittedName>
        <fullName evidence="1">Uncharacterized protein</fullName>
    </submittedName>
</protein>
<dbReference type="AlphaFoldDB" id="A0A8K0RR69"/>
<comment type="caution">
    <text evidence="1">The sequence shown here is derived from an EMBL/GenBank/DDBJ whole genome shotgun (WGS) entry which is preliminary data.</text>
</comment>
<dbReference type="OrthoDB" id="5102964at2759"/>
<evidence type="ECO:0000313" key="1">
    <source>
        <dbReference type="EMBL" id="KAH7238647.1"/>
    </source>
</evidence>
<name>A0A8K0RR69_9HYPO</name>
<dbReference type="Proteomes" id="UP000813427">
    <property type="component" value="Unassembled WGS sequence"/>
</dbReference>
<evidence type="ECO:0000313" key="2">
    <source>
        <dbReference type="Proteomes" id="UP000813427"/>
    </source>
</evidence>
<proteinExistence type="predicted"/>
<sequence length="470" mass="55031">MLAKADDAYFFIYAMSRYSKFNKDNPGRIAIKFSTEMLQPGQSTKEAKKFWECRASKVLEDPMRKYLSHPGQMPCFYEYFLRCFRKLPSVPGIEYKRWPRKHVHRAYKMPDPEDILPYMTECYPALLPDLQKHIKQRAAYTMANRVTSPDETWFAHTGDPVDSSWEHINYDSVSLACRYFFLLDNLAGPVGGCLDMLRLHRFKTMDAISVDYFARAENRAGNDDAGLFGASSKVTRQIRALFEPLATDHVVGLRSTCPHLREVEWPTTPSSSHLLSDASSRWLESYPNGIRYHWGGRNLVDWRFGWEAKLFEEHYKPHRARDPKLWVSWINKCWECRGCCQDSIRCMMELGDVHDRRRLRRLNAPGKGKARHFILSSNTVNRYASEQEQEQEQEQDRPMLVRREYLRRIRPRNKDPFYISFCGYRELAFECSSWATTSRAKEIPENRKWCGNICSEYSAAALQRDGDVAK</sequence>